<gene>
    <name evidence="2" type="ORF">C1SCF055_LOCUS25810</name>
</gene>
<feature type="region of interest" description="Disordered" evidence="1">
    <location>
        <begin position="1"/>
        <end position="25"/>
    </location>
</feature>
<dbReference type="EMBL" id="CAMXCT020002661">
    <property type="protein sequence ID" value="CAL1153001.1"/>
    <property type="molecule type" value="Genomic_DNA"/>
</dbReference>
<reference evidence="3" key="2">
    <citation type="submission" date="2024-04" db="EMBL/GenBank/DDBJ databases">
        <authorList>
            <person name="Chen Y."/>
            <person name="Shah S."/>
            <person name="Dougan E. K."/>
            <person name="Thang M."/>
            <person name="Chan C."/>
        </authorList>
    </citation>
    <scope>NUCLEOTIDE SEQUENCE [LARGE SCALE GENOMIC DNA]</scope>
</reference>
<evidence type="ECO:0000313" key="3">
    <source>
        <dbReference type="EMBL" id="CAL1153001.1"/>
    </source>
</evidence>
<sequence length="352" mass="39126">MSMEDADEEGLEEEERDHFPDEWDELEAEAAAWQEKFTAAMHSGDPMLGLPQGLRIRPSPAAESHSADAESPRGGFGGPNLTPQPLAARRWEFIALALVCCVSALCTLHFAWTRLLPAPQPDWRQGCQQCQPSWWQDFWHWRFQQLAAHGGDPRDAPPPGMQWEWGAQSDANDTDWYQASEEFVQDLVRPYADPSLGPVLQLGCGDAPVPEHLHRAGFPLSEHLDIVPEVIQRMRQKYPVEQWPGFTFLVRDFLSQGAPRPLGRFCAVLDKAGIWDWLQEEAPQMLPSLLALVRQALPPAPEEGVYIIATKLSPPALAETMAEAGGNLGFHVEKSLRLGDAGVAWGYVLSAV</sequence>
<dbReference type="AlphaFoldDB" id="A0A9P1D0E5"/>
<dbReference type="Proteomes" id="UP001152797">
    <property type="component" value="Unassembled WGS sequence"/>
</dbReference>
<feature type="region of interest" description="Disordered" evidence="1">
    <location>
        <begin position="43"/>
        <end position="81"/>
    </location>
</feature>
<dbReference type="EMBL" id="CAMXCT010002661">
    <property type="protein sequence ID" value="CAI3999626.1"/>
    <property type="molecule type" value="Genomic_DNA"/>
</dbReference>
<protein>
    <submittedName>
        <fullName evidence="2">Uncharacterized protein</fullName>
    </submittedName>
</protein>
<dbReference type="EMBL" id="CAMXCT030002661">
    <property type="protein sequence ID" value="CAL4786938.1"/>
    <property type="molecule type" value="Genomic_DNA"/>
</dbReference>
<comment type="caution">
    <text evidence="2">The sequence shown here is derived from an EMBL/GenBank/DDBJ whole genome shotgun (WGS) entry which is preliminary data.</text>
</comment>
<keyword evidence="4" id="KW-1185">Reference proteome</keyword>
<accession>A0A9P1D0E5</accession>
<dbReference type="SUPFAM" id="SSF53335">
    <property type="entry name" value="S-adenosyl-L-methionine-dependent methyltransferases"/>
    <property type="match status" value="1"/>
</dbReference>
<evidence type="ECO:0000256" key="1">
    <source>
        <dbReference type="SAM" id="MobiDB-lite"/>
    </source>
</evidence>
<dbReference type="Gene3D" id="3.40.50.150">
    <property type="entry name" value="Vaccinia Virus protein VP39"/>
    <property type="match status" value="1"/>
</dbReference>
<reference evidence="2" key="1">
    <citation type="submission" date="2022-10" db="EMBL/GenBank/DDBJ databases">
        <authorList>
            <person name="Chen Y."/>
            <person name="Dougan E. K."/>
            <person name="Chan C."/>
            <person name="Rhodes N."/>
            <person name="Thang M."/>
        </authorList>
    </citation>
    <scope>NUCLEOTIDE SEQUENCE</scope>
</reference>
<feature type="compositionally biased region" description="Acidic residues" evidence="1">
    <location>
        <begin position="1"/>
        <end position="15"/>
    </location>
</feature>
<organism evidence="2">
    <name type="scientific">Cladocopium goreaui</name>
    <dbReference type="NCBI Taxonomy" id="2562237"/>
    <lineage>
        <taxon>Eukaryota</taxon>
        <taxon>Sar</taxon>
        <taxon>Alveolata</taxon>
        <taxon>Dinophyceae</taxon>
        <taxon>Suessiales</taxon>
        <taxon>Symbiodiniaceae</taxon>
        <taxon>Cladocopium</taxon>
    </lineage>
</organism>
<dbReference type="OrthoDB" id="421173at2759"/>
<evidence type="ECO:0000313" key="4">
    <source>
        <dbReference type="Proteomes" id="UP001152797"/>
    </source>
</evidence>
<proteinExistence type="predicted"/>
<name>A0A9P1D0E5_9DINO</name>
<dbReference type="InterPro" id="IPR029063">
    <property type="entry name" value="SAM-dependent_MTases_sf"/>
</dbReference>
<evidence type="ECO:0000313" key="2">
    <source>
        <dbReference type="EMBL" id="CAI3999626.1"/>
    </source>
</evidence>